<proteinExistence type="predicted"/>
<dbReference type="AlphaFoldDB" id="A0A061IS66"/>
<reference evidence="1 2" key="1">
    <citation type="submission" date="2013-07" db="EMBL/GenBank/DDBJ databases">
        <authorList>
            <person name="Stoco P.H."/>
            <person name="Wagner G."/>
            <person name="Gerber A."/>
            <person name="Zaha A."/>
            <person name="Thompson C."/>
            <person name="Bartholomeu D.C."/>
            <person name="Luckemeyer D.D."/>
            <person name="Bahia D."/>
            <person name="Loreto E."/>
            <person name="Prestes E.B."/>
            <person name="Lima F.M."/>
            <person name="Rodrigues-Luiz G."/>
            <person name="Vallejo G.A."/>
            <person name="Filho J.F."/>
            <person name="Monteiro K.M."/>
            <person name="Tyler K.M."/>
            <person name="de Almeida L.G."/>
            <person name="Ortiz M.F."/>
            <person name="Siervo M.A."/>
            <person name="de Moraes M.H."/>
            <person name="Cunha O.L."/>
            <person name="Mendonca-Neto R."/>
            <person name="Silva R."/>
            <person name="Teixeira S.M."/>
            <person name="Murta S.M."/>
            <person name="Sincero T.C."/>
            <person name="Mendes T.A."/>
            <person name="Urmenyi T.P."/>
            <person name="Silva V.G."/>
            <person name="da Rocha W.D."/>
            <person name="Andersson B."/>
            <person name="Romanha A.J."/>
            <person name="Steindel M."/>
            <person name="de Vasconcelos A.T."/>
            <person name="Grisard E.C."/>
        </authorList>
    </citation>
    <scope>NUCLEOTIDE SEQUENCE [LARGE SCALE GENOMIC DNA]</scope>
    <source>
        <strain evidence="1 2">SC58</strain>
    </source>
</reference>
<organism evidence="1 2">
    <name type="scientific">Trypanosoma rangeli SC58</name>
    <dbReference type="NCBI Taxonomy" id="429131"/>
    <lineage>
        <taxon>Eukaryota</taxon>
        <taxon>Discoba</taxon>
        <taxon>Euglenozoa</taxon>
        <taxon>Kinetoplastea</taxon>
        <taxon>Metakinetoplastina</taxon>
        <taxon>Trypanosomatida</taxon>
        <taxon>Trypanosomatidae</taxon>
        <taxon>Trypanosoma</taxon>
        <taxon>Herpetosoma</taxon>
    </lineage>
</organism>
<sequence length="78" mass="8946">MRWRCDGTLLSLSRCVCPAGKGQFALFFFLREEEELITRHFEHCFLLSLPLKFVASSCVCVWKREGYRCGCVSPLLPG</sequence>
<accession>A0A061IS66</accession>
<evidence type="ECO:0000313" key="2">
    <source>
        <dbReference type="Proteomes" id="UP000031737"/>
    </source>
</evidence>
<dbReference type="Proteomes" id="UP000031737">
    <property type="component" value="Unassembled WGS sequence"/>
</dbReference>
<dbReference type="EMBL" id="AUPL01007214">
    <property type="protein sequence ID" value="ESL05164.1"/>
    <property type="molecule type" value="Genomic_DNA"/>
</dbReference>
<name>A0A061IS66_TRYRA</name>
<evidence type="ECO:0000313" key="1">
    <source>
        <dbReference type="EMBL" id="ESL05164.1"/>
    </source>
</evidence>
<dbReference type="VEuPathDB" id="TriTrypDB:TRSC58_07208"/>
<protein>
    <submittedName>
        <fullName evidence="1">Uncharacterized protein</fullName>
    </submittedName>
</protein>
<keyword evidence="2" id="KW-1185">Reference proteome</keyword>
<gene>
    <name evidence="1" type="ORF">TRSC58_07208</name>
</gene>
<comment type="caution">
    <text evidence="1">The sequence shown here is derived from an EMBL/GenBank/DDBJ whole genome shotgun (WGS) entry which is preliminary data.</text>
</comment>